<keyword evidence="6 7" id="KW-0066">ATP synthesis</keyword>
<gene>
    <name evidence="7" type="primary">atpH</name>
    <name evidence="8" type="ORF">IAB46_11385</name>
</gene>
<evidence type="ECO:0000256" key="6">
    <source>
        <dbReference type="ARBA" id="ARBA00023310"/>
    </source>
</evidence>
<evidence type="ECO:0000256" key="4">
    <source>
        <dbReference type="ARBA" id="ARBA00023065"/>
    </source>
</evidence>
<dbReference type="GO" id="GO:0005886">
    <property type="term" value="C:plasma membrane"/>
    <property type="evidence" value="ECO:0007669"/>
    <property type="project" value="UniProtKB-SubCell"/>
</dbReference>
<sequence>MTSSWKKQVINMGNSLNRQAARSYAAALYDLHLPEKDIKTSREMICGSPQLMKVLTCPVVSMTQKMACVDRIFPESIRTFMKVVCKHEKCGLLDMIFECYEDYVNMMKNVLNVVIRCVTPPKPQQLEGIRKYICSRFTVDDARIDIVKDPSLIGGFIIEAGGCEMDYSIRGRFDQLEQRLIRR</sequence>
<keyword evidence="3 7" id="KW-0375">Hydrogen ion transport</keyword>
<dbReference type="InterPro" id="IPR026015">
    <property type="entry name" value="ATP_synth_OSCP/delta_N_sf"/>
</dbReference>
<protein>
    <recommendedName>
        <fullName evidence="7">ATP synthase subunit delta</fullName>
    </recommendedName>
    <alternativeName>
        <fullName evidence="7">ATP synthase F(1) sector subunit delta</fullName>
    </alternativeName>
    <alternativeName>
        <fullName evidence="7">F-type ATPase subunit delta</fullName>
        <shortName evidence="7">F-ATPase subunit delta</shortName>
    </alternativeName>
</protein>
<dbReference type="GO" id="GO:0045259">
    <property type="term" value="C:proton-transporting ATP synthase complex"/>
    <property type="evidence" value="ECO:0007669"/>
    <property type="project" value="UniProtKB-KW"/>
</dbReference>
<organism evidence="8 9">
    <name type="scientific">Candidatus Scybalocola faecigallinarum</name>
    <dbReference type="NCBI Taxonomy" id="2840941"/>
    <lineage>
        <taxon>Bacteria</taxon>
        <taxon>Bacillati</taxon>
        <taxon>Bacillota</taxon>
        <taxon>Clostridia</taxon>
        <taxon>Lachnospirales</taxon>
        <taxon>Lachnospiraceae</taxon>
        <taxon>Lachnospiraceae incertae sedis</taxon>
        <taxon>Candidatus Scybalocola (ex Gilroy et al. 2021)</taxon>
    </lineage>
</organism>
<evidence type="ECO:0000256" key="2">
    <source>
        <dbReference type="ARBA" id="ARBA00022448"/>
    </source>
</evidence>
<proteinExistence type="inferred from homology"/>
<dbReference type="AlphaFoldDB" id="A0A9D1F674"/>
<comment type="caution">
    <text evidence="8">The sequence shown here is derived from an EMBL/GenBank/DDBJ whole genome shotgun (WGS) entry which is preliminary data.</text>
</comment>
<keyword evidence="7" id="KW-1003">Cell membrane</keyword>
<comment type="similarity">
    <text evidence="7">Belongs to the ATPase delta chain family.</text>
</comment>
<evidence type="ECO:0000313" key="8">
    <source>
        <dbReference type="EMBL" id="HIS48130.1"/>
    </source>
</evidence>
<dbReference type="Proteomes" id="UP000823927">
    <property type="component" value="Unassembled WGS sequence"/>
</dbReference>
<comment type="subcellular location">
    <subcellularLocation>
        <location evidence="7">Cell membrane</location>
        <topology evidence="7">Peripheral membrane protein</topology>
    </subcellularLocation>
    <subcellularLocation>
        <location evidence="1">Membrane</location>
    </subcellularLocation>
</comment>
<dbReference type="Pfam" id="PF00213">
    <property type="entry name" value="OSCP"/>
    <property type="match status" value="1"/>
</dbReference>
<dbReference type="PRINTS" id="PR00125">
    <property type="entry name" value="ATPASEDELTA"/>
</dbReference>
<accession>A0A9D1F674</accession>
<dbReference type="HAMAP" id="MF_01416">
    <property type="entry name" value="ATP_synth_delta_bact"/>
    <property type="match status" value="1"/>
</dbReference>
<comment type="function">
    <text evidence="7">F(1)F(0) ATP synthase produces ATP from ADP in the presence of a proton or sodium gradient. F-type ATPases consist of two structural domains, F(1) containing the extramembraneous catalytic core and F(0) containing the membrane proton channel, linked together by a central stalk and a peripheral stalk. During catalysis, ATP synthesis in the catalytic domain of F(1) is coupled via a rotary mechanism of the central stalk subunits to proton translocation.</text>
</comment>
<evidence type="ECO:0000313" key="9">
    <source>
        <dbReference type="Proteomes" id="UP000823927"/>
    </source>
</evidence>
<keyword evidence="5 7" id="KW-0472">Membrane</keyword>
<evidence type="ECO:0000256" key="7">
    <source>
        <dbReference type="HAMAP-Rule" id="MF_01416"/>
    </source>
</evidence>
<dbReference type="EMBL" id="DVIT01000044">
    <property type="protein sequence ID" value="HIS48130.1"/>
    <property type="molecule type" value="Genomic_DNA"/>
</dbReference>
<dbReference type="InterPro" id="IPR000711">
    <property type="entry name" value="ATPase_OSCP/dsu"/>
</dbReference>
<dbReference type="PANTHER" id="PTHR11910">
    <property type="entry name" value="ATP SYNTHASE DELTA CHAIN"/>
    <property type="match status" value="1"/>
</dbReference>
<reference evidence="8" key="1">
    <citation type="submission" date="2020-10" db="EMBL/GenBank/DDBJ databases">
        <authorList>
            <person name="Gilroy R."/>
        </authorList>
    </citation>
    <scope>NUCLEOTIDE SEQUENCE</scope>
    <source>
        <strain evidence="8">CHK178-757</strain>
    </source>
</reference>
<evidence type="ECO:0000256" key="5">
    <source>
        <dbReference type="ARBA" id="ARBA00023136"/>
    </source>
</evidence>
<keyword evidence="4 7" id="KW-0406">Ion transport</keyword>
<evidence type="ECO:0000256" key="3">
    <source>
        <dbReference type="ARBA" id="ARBA00022781"/>
    </source>
</evidence>
<name>A0A9D1F674_9FIRM</name>
<evidence type="ECO:0000256" key="1">
    <source>
        <dbReference type="ARBA" id="ARBA00004370"/>
    </source>
</evidence>
<dbReference type="SUPFAM" id="SSF47928">
    <property type="entry name" value="N-terminal domain of the delta subunit of the F1F0-ATP synthase"/>
    <property type="match status" value="1"/>
</dbReference>
<dbReference type="Gene3D" id="1.10.520.20">
    <property type="entry name" value="N-terminal domain of the delta subunit of the F1F0-ATP synthase"/>
    <property type="match status" value="1"/>
</dbReference>
<keyword evidence="7" id="KW-0139">CF(1)</keyword>
<keyword evidence="2 7" id="KW-0813">Transport</keyword>
<reference evidence="8" key="2">
    <citation type="journal article" date="2021" name="PeerJ">
        <title>Extensive microbial diversity within the chicken gut microbiome revealed by metagenomics and culture.</title>
        <authorList>
            <person name="Gilroy R."/>
            <person name="Ravi A."/>
            <person name="Getino M."/>
            <person name="Pursley I."/>
            <person name="Horton D.L."/>
            <person name="Alikhan N.F."/>
            <person name="Baker D."/>
            <person name="Gharbi K."/>
            <person name="Hall N."/>
            <person name="Watson M."/>
            <person name="Adriaenssens E.M."/>
            <person name="Foster-Nyarko E."/>
            <person name="Jarju S."/>
            <person name="Secka A."/>
            <person name="Antonio M."/>
            <person name="Oren A."/>
            <person name="Chaudhuri R.R."/>
            <person name="La Ragione R."/>
            <person name="Hildebrand F."/>
            <person name="Pallen M.J."/>
        </authorList>
    </citation>
    <scope>NUCLEOTIDE SEQUENCE</scope>
    <source>
        <strain evidence="8">CHK178-757</strain>
    </source>
</reference>
<comment type="function">
    <text evidence="7">This protein is part of the stalk that links CF(0) to CF(1). It either transmits conformational changes from CF(0) to CF(1) or is implicated in proton conduction.</text>
</comment>
<dbReference type="GO" id="GO:0046933">
    <property type="term" value="F:proton-transporting ATP synthase activity, rotational mechanism"/>
    <property type="evidence" value="ECO:0007669"/>
    <property type="project" value="UniProtKB-UniRule"/>
</dbReference>